<dbReference type="AlphaFoldDB" id="A0A1M5YJW4"/>
<sequence>MKLEKFFESSLFKKGLSLLLLLGIIIGIRPMMNLLLLTFMFSFILYGIQNYIFLKIVKLIPINRTGVTVVVFSLVASSIVFIIYRYIPILTKQLMFIGIQLSNFDINNYEDAINPQIREAISTSIQSYVVEGGTYLIHSVTNIWEFSLNIFIALILSLFLILEKDKTIRFLNRFEHSKASFVYKYYKKLGKNFVNSFAKVMETQIVISFINSILSAVALSIMGFHQVIGLGFMIFILGLIPVAGVLISLIPLSIIAFKLGGIIKILYVLGMIVVLHGIEAYFLNPKLMSIKTKLPVFFTFVVLLLAEHFLGVWGLLFGIPLFLFMLDILDVGESDYS</sequence>
<name>A0A1M5YJW4_9FIRM</name>
<evidence type="ECO:0000256" key="2">
    <source>
        <dbReference type="ARBA" id="ARBA00009773"/>
    </source>
</evidence>
<evidence type="ECO:0000256" key="6">
    <source>
        <dbReference type="SAM" id="Phobius"/>
    </source>
</evidence>
<gene>
    <name evidence="7" type="ORF">SAMN02746098_02486</name>
</gene>
<evidence type="ECO:0000256" key="5">
    <source>
        <dbReference type="ARBA" id="ARBA00023136"/>
    </source>
</evidence>
<dbReference type="GO" id="GO:0016020">
    <property type="term" value="C:membrane"/>
    <property type="evidence" value="ECO:0007669"/>
    <property type="project" value="UniProtKB-SubCell"/>
</dbReference>
<dbReference type="PANTHER" id="PTHR21716">
    <property type="entry name" value="TRANSMEMBRANE PROTEIN"/>
    <property type="match status" value="1"/>
</dbReference>
<dbReference type="Proteomes" id="UP000183954">
    <property type="component" value="Unassembled WGS sequence"/>
</dbReference>
<comment type="similarity">
    <text evidence="2">Belongs to the autoinducer-2 exporter (AI-2E) (TC 2.A.86) family.</text>
</comment>
<dbReference type="InterPro" id="IPR002549">
    <property type="entry name" value="AI-2E-like"/>
</dbReference>
<evidence type="ECO:0000313" key="8">
    <source>
        <dbReference type="Proteomes" id="UP000183954"/>
    </source>
</evidence>
<feature type="transmembrane region" description="Helical" evidence="6">
    <location>
        <begin position="230"/>
        <end position="253"/>
    </location>
</feature>
<keyword evidence="8" id="KW-1185">Reference proteome</keyword>
<dbReference type="Pfam" id="PF01594">
    <property type="entry name" value="AI-2E_transport"/>
    <property type="match status" value="1"/>
</dbReference>
<keyword evidence="5 6" id="KW-0472">Membrane</keyword>
<evidence type="ECO:0000256" key="1">
    <source>
        <dbReference type="ARBA" id="ARBA00004141"/>
    </source>
</evidence>
<feature type="transmembrane region" description="Helical" evidence="6">
    <location>
        <begin position="205"/>
        <end position="224"/>
    </location>
</feature>
<comment type="subcellular location">
    <subcellularLocation>
        <location evidence="1">Membrane</location>
        <topology evidence="1">Multi-pass membrane protein</topology>
    </subcellularLocation>
</comment>
<reference evidence="8" key="1">
    <citation type="submission" date="2016-11" db="EMBL/GenBank/DDBJ databases">
        <authorList>
            <person name="Varghese N."/>
            <person name="Submissions S."/>
        </authorList>
    </citation>
    <scope>NUCLEOTIDE SEQUENCE [LARGE SCALE GENOMIC DNA]</scope>
    <source>
        <strain evidence="8">DSM 15449</strain>
    </source>
</reference>
<feature type="transmembrane region" description="Helical" evidence="6">
    <location>
        <begin position="34"/>
        <end position="54"/>
    </location>
</feature>
<organism evidence="7 8">
    <name type="scientific">Desulfosporosinus lacus DSM 15449</name>
    <dbReference type="NCBI Taxonomy" id="1121420"/>
    <lineage>
        <taxon>Bacteria</taxon>
        <taxon>Bacillati</taxon>
        <taxon>Bacillota</taxon>
        <taxon>Clostridia</taxon>
        <taxon>Eubacteriales</taxon>
        <taxon>Desulfitobacteriaceae</taxon>
        <taxon>Desulfosporosinus</taxon>
    </lineage>
</organism>
<feature type="transmembrane region" description="Helical" evidence="6">
    <location>
        <begin position="296"/>
        <end position="324"/>
    </location>
</feature>
<feature type="transmembrane region" description="Helical" evidence="6">
    <location>
        <begin position="12"/>
        <end position="28"/>
    </location>
</feature>
<dbReference type="GO" id="GO:0055085">
    <property type="term" value="P:transmembrane transport"/>
    <property type="evidence" value="ECO:0007669"/>
    <property type="project" value="TreeGrafter"/>
</dbReference>
<keyword evidence="4 6" id="KW-1133">Transmembrane helix</keyword>
<feature type="transmembrane region" description="Helical" evidence="6">
    <location>
        <begin position="143"/>
        <end position="162"/>
    </location>
</feature>
<evidence type="ECO:0000256" key="4">
    <source>
        <dbReference type="ARBA" id="ARBA00022989"/>
    </source>
</evidence>
<evidence type="ECO:0000256" key="3">
    <source>
        <dbReference type="ARBA" id="ARBA00022692"/>
    </source>
</evidence>
<evidence type="ECO:0000313" key="7">
    <source>
        <dbReference type="EMBL" id="SHI12321.1"/>
    </source>
</evidence>
<dbReference type="STRING" id="1121420.SAMN02746098_02486"/>
<feature type="transmembrane region" description="Helical" evidence="6">
    <location>
        <begin position="265"/>
        <end position="284"/>
    </location>
</feature>
<protein>
    <submittedName>
        <fullName evidence="7">Predicted PurR-regulated permease PerM</fullName>
    </submittedName>
</protein>
<dbReference type="RefSeq" id="WP_073030050.1">
    <property type="nucleotide sequence ID" value="NZ_FQXJ01000008.1"/>
</dbReference>
<feature type="transmembrane region" description="Helical" evidence="6">
    <location>
        <begin position="66"/>
        <end position="87"/>
    </location>
</feature>
<dbReference type="OrthoDB" id="9772136at2"/>
<keyword evidence="3 6" id="KW-0812">Transmembrane</keyword>
<dbReference type="EMBL" id="FQXJ01000008">
    <property type="protein sequence ID" value="SHI12321.1"/>
    <property type="molecule type" value="Genomic_DNA"/>
</dbReference>
<dbReference type="PANTHER" id="PTHR21716:SF62">
    <property type="entry name" value="TRANSPORT PROTEIN YDBI-RELATED"/>
    <property type="match status" value="1"/>
</dbReference>
<proteinExistence type="inferred from homology"/>
<accession>A0A1M5YJW4</accession>